<dbReference type="GO" id="GO:0032259">
    <property type="term" value="P:methylation"/>
    <property type="evidence" value="ECO:0007669"/>
    <property type="project" value="UniProtKB-KW"/>
</dbReference>
<keyword evidence="3" id="KW-0489">Methyltransferase</keyword>
<dbReference type="InterPro" id="IPR025714">
    <property type="entry name" value="Methyltranfer_dom"/>
</dbReference>
<accession>A0ABU5RRE8</accession>
<dbReference type="GO" id="GO:0008168">
    <property type="term" value="F:methyltransferase activity"/>
    <property type="evidence" value="ECO:0007669"/>
    <property type="project" value="UniProtKB-KW"/>
</dbReference>
<sequence length="354" mass="39779">MTFAALLLGFVALLPPPAGAEAGGRGNQGYWIKVTSGRSLTNLESIDSFGVTEQGTLAAKLLLRFLTSGDRQALMTARSIYSGIIPKENFGGDYTALQWFSDLFLAEESERATMLKDPLVASYYKMFAANQFTLLKEYLGRKYMLGAYSDLDTEKGRIRLAFLEDSILFNNPRREVWEQTKLIIDSMELRPGETIADIGSGPGYYSFRFAERVGPGGKIYAIDTVKEHLTYIEKVKKAAGVSNIITINNHNESIGLEAQPKVDTAFMCSLYHIIYVVFRESARQELIENIKGSLKPDGRLVIVDNSLVHDSQLPYHGPYIAKELVIAQLEHYGFRLESTRQFIPQRYVLTFRLK</sequence>
<proteinExistence type="predicted"/>
<keyword evidence="4" id="KW-1185">Reference proteome</keyword>
<keyword evidence="3" id="KW-0808">Transferase</keyword>
<feature type="domain" description="Methyltransferase" evidence="2">
    <location>
        <begin position="191"/>
        <end position="314"/>
    </location>
</feature>
<dbReference type="Pfam" id="PF13847">
    <property type="entry name" value="Methyltransf_31"/>
    <property type="match status" value="1"/>
</dbReference>
<gene>
    <name evidence="3" type="ORF">VB738_03565</name>
</gene>
<dbReference type="Proteomes" id="UP001304461">
    <property type="component" value="Unassembled WGS sequence"/>
</dbReference>
<protein>
    <submittedName>
        <fullName evidence="3">Methyltransferase domain-containing protein</fullName>
    </submittedName>
</protein>
<dbReference type="InterPro" id="IPR029063">
    <property type="entry name" value="SAM-dependent_MTases_sf"/>
</dbReference>
<evidence type="ECO:0000313" key="3">
    <source>
        <dbReference type="EMBL" id="MEA5390333.1"/>
    </source>
</evidence>
<dbReference type="CDD" id="cd02440">
    <property type="entry name" value="AdoMet_MTases"/>
    <property type="match status" value="1"/>
</dbReference>
<evidence type="ECO:0000313" key="4">
    <source>
        <dbReference type="Proteomes" id="UP001304461"/>
    </source>
</evidence>
<dbReference type="EMBL" id="JAYGHX010000002">
    <property type="protein sequence ID" value="MEA5390333.1"/>
    <property type="molecule type" value="Genomic_DNA"/>
</dbReference>
<dbReference type="RefSeq" id="WP_323304443.1">
    <property type="nucleotide sequence ID" value="NZ_JAYGHX010000002.1"/>
</dbReference>
<keyword evidence="1" id="KW-0732">Signal</keyword>
<dbReference type="Gene3D" id="3.40.50.150">
    <property type="entry name" value="Vaccinia Virus protein VP39"/>
    <property type="match status" value="1"/>
</dbReference>
<comment type="caution">
    <text evidence="3">The sequence shown here is derived from an EMBL/GenBank/DDBJ whole genome shotgun (WGS) entry which is preliminary data.</text>
</comment>
<reference evidence="3 4" key="1">
    <citation type="submission" date="2023-12" db="EMBL/GenBank/DDBJ databases">
        <title>Baltic Sea Cyanobacteria.</title>
        <authorList>
            <person name="Delbaje E."/>
            <person name="Fewer D.P."/>
            <person name="Shishido T.K."/>
        </authorList>
    </citation>
    <scope>NUCLEOTIDE SEQUENCE [LARGE SCALE GENOMIC DNA]</scope>
    <source>
        <strain evidence="3 4">UHCC 0139</strain>
    </source>
</reference>
<organism evidence="3 4">
    <name type="scientific">Cyanobium gracile UHCC 0139</name>
    <dbReference type="NCBI Taxonomy" id="3110308"/>
    <lineage>
        <taxon>Bacteria</taxon>
        <taxon>Bacillati</taxon>
        <taxon>Cyanobacteriota</taxon>
        <taxon>Cyanophyceae</taxon>
        <taxon>Synechococcales</taxon>
        <taxon>Prochlorococcaceae</taxon>
        <taxon>Cyanobium</taxon>
    </lineage>
</organism>
<dbReference type="SUPFAM" id="SSF53335">
    <property type="entry name" value="S-adenosyl-L-methionine-dependent methyltransferases"/>
    <property type="match status" value="1"/>
</dbReference>
<evidence type="ECO:0000259" key="2">
    <source>
        <dbReference type="Pfam" id="PF13847"/>
    </source>
</evidence>
<evidence type="ECO:0000256" key="1">
    <source>
        <dbReference type="SAM" id="SignalP"/>
    </source>
</evidence>
<feature type="chain" id="PRO_5047102085" evidence="1">
    <location>
        <begin position="21"/>
        <end position="354"/>
    </location>
</feature>
<name>A0ABU5RRE8_9CYAN</name>
<feature type="signal peptide" evidence="1">
    <location>
        <begin position="1"/>
        <end position="20"/>
    </location>
</feature>